<dbReference type="GO" id="GO:0004356">
    <property type="term" value="F:glutamine synthetase activity"/>
    <property type="evidence" value="ECO:0007669"/>
    <property type="project" value="InterPro"/>
</dbReference>
<dbReference type="Pfam" id="PF03951">
    <property type="entry name" value="Gln-synt_N"/>
    <property type="match status" value="1"/>
</dbReference>
<gene>
    <name evidence="8" type="ordered locus">Tresu_0209</name>
</gene>
<protein>
    <submittedName>
        <fullName evidence="8">Glutamine synthetase catalytic region</fullName>
    </submittedName>
</protein>
<evidence type="ECO:0000313" key="8">
    <source>
        <dbReference type="EMBL" id="AEB13172.1"/>
    </source>
</evidence>
<evidence type="ECO:0000313" key="9">
    <source>
        <dbReference type="Proteomes" id="UP000006852"/>
    </source>
</evidence>
<accession>F2NWX3</accession>
<evidence type="ECO:0000256" key="2">
    <source>
        <dbReference type="ARBA" id="ARBA00022741"/>
    </source>
</evidence>
<proteinExistence type="inferred from homology"/>
<dbReference type="HOGENOM" id="CLU_017290_1_3_12"/>
<dbReference type="Gene3D" id="3.30.590.10">
    <property type="entry name" value="Glutamine synthetase/guanido kinase, catalytic domain"/>
    <property type="match status" value="1"/>
</dbReference>
<dbReference type="SMART" id="SM01230">
    <property type="entry name" value="Gln-synt_C"/>
    <property type="match status" value="1"/>
</dbReference>
<dbReference type="GeneID" id="302997450"/>
<dbReference type="PROSITE" id="PS51986">
    <property type="entry name" value="GS_BETA_GRASP"/>
    <property type="match status" value="1"/>
</dbReference>
<reference evidence="8 9" key="1">
    <citation type="journal article" date="2011" name="Stand. Genomic Sci.">
        <title>Complete genome sequence of Treponema succinifaciens type strain (6091).</title>
        <authorList>
            <person name="Han C."/>
            <person name="Gronow S."/>
            <person name="Teshima H."/>
            <person name="Lapidus A."/>
            <person name="Nolan M."/>
            <person name="Lucas S."/>
            <person name="Hammon N."/>
            <person name="Deshpande S."/>
            <person name="Cheng J.F."/>
            <person name="Zeytun A."/>
            <person name="Tapia R."/>
            <person name="Goodwin L."/>
            <person name="Pitluck S."/>
            <person name="Liolios K."/>
            <person name="Pagani I."/>
            <person name="Ivanova N."/>
            <person name="Mavromatis K."/>
            <person name="Mikhailova N."/>
            <person name="Huntemann M."/>
            <person name="Pati A."/>
            <person name="Chen A."/>
            <person name="Palaniappan K."/>
            <person name="Land M."/>
            <person name="Hauser L."/>
            <person name="Brambilla E.M."/>
            <person name="Rohde M."/>
            <person name="Goker M."/>
            <person name="Woyke T."/>
            <person name="Bristow J."/>
            <person name="Eisen J.A."/>
            <person name="Markowitz V."/>
            <person name="Hugenholtz P."/>
            <person name="Kyrpides N.C."/>
            <person name="Klenk H.P."/>
            <person name="Detter J.C."/>
        </authorList>
    </citation>
    <scope>NUCLEOTIDE SEQUENCE [LARGE SCALE GENOMIC DNA]</scope>
    <source>
        <strain evidence="9">ATCC 33096 / DSM 2489 / 6091</strain>
    </source>
</reference>
<dbReference type="InterPro" id="IPR014746">
    <property type="entry name" value="Gln_synth/guanido_kin_cat_dom"/>
</dbReference>
<dbReference type="SUPFAM" id="SSF55931">
    <property type="entry name" value="Glutamine synthetase/guanido kinase"/>
    <property type="match status" value="1"/>
</dbReference>
<dbReference type="Gene3D" id="3.10.20.70">
    <property type="entry name" value="Glutamine synthetase, N-terminal domain"/>
    <property type="match status" value="1"/>
</dbReference>
<name>F2NWX3_TRES6</name>
<dbReference type="Proteomes" id="UP000006852">
    <property type="component" value="Chromosome"/>
</dbReference>
<evidence type="ECO:0000259" key="6">
    <source>
        <dbReference type="PROSITE" id="PS51986"/>
    </source>
</evidence>
<comment type="similarity">
    <text evidence="4 5">Belongs to the glutamine synthetase family.</text>
</comment>
<dbReference type="InterPro" id="IPR008146">
    <property type="entry name" value="Gln_synth_cat_dom"/>
</dbReference>
<evidence type="ECO:0000256" key="4">
    <source>
        <dbReference type="PROSITE-ProRule" id="PRU01330"/>
    </source>
</evidence>
<sequence>MSYTKEEVIEFVQMEDVKFIRLAFCDIFGNQKNAAIIPDELERAFKEGIAFDGSSIAGFTDEAHSDLFLFPIPSTLTVLPWRSISGKVVRMFCEIKKSDGTPFEKDCRNILKKAVKEAEEKNLKVNFGSECEFYLFQTDEKGKPTKIPFDNAGYMDVAPEDKGENIRREICLTLEQMDLHPENSHHEEGPGQNEIDFRYGQALAAADNTMNFITVVKAVAVRNGLYADFSPKPLPEESGNGFHINISVQENSGKEVQNAFMAGIMAHIKEITAFLNPTENSYERLGSRKAPKYVSWAHENRTQLIRVPSAINSHKRFEVRSPDPMANPYIAYSLLIYAGLDGIEKDMKLCEPIEMNLSTASPEITSKLERLPESLREAVELAKNSEFVKKHLSADFTSFFKV</sequence>
<dbReference type="AlphaFoldDB" id="F2NWX3"/>
<evidence type="ECO:0000256" key="1">
    <source>
        <dbReference type="ARBA" id="ARBA00022598"/>
    </source>
</evidence>
<feature type="domain" description="GS catalytic" evidence="7">
    <location>
        <begin position="107"/>
        <end position="402"/>
    </location>
</feature>
<dbReference type="KEGG" id="tsu:Tresu_0209"/>
<dbReference type="InterPro" id="IPR036651">
    <property type="entry name" value="Gln_synt_N_sf"/>
</dbReference>
<keyword evidence="9" id="KW-1185">Reference proteome</keyword>
<dbReference type="eggNOG" id="COG0174">
    <property type="taxonomic scope" value="Bacteria"/>
</dbReference>
<dbReference type="GO" id="GO:0006542">
    <property type="term" value="P:glutamine biosynthetic process"/>
    <property type="evidence" value="ECO:0007669"/>
    <property type="project" value="InterPro"/>
</dbReference>
<dbReference type="InterPro" id="IPR008147">
    <property type="entry name" value="Gln_synt_N"/>
</dbReference>
<organism evidence="8 9">
    <name type="scientific">Treponema succinifaciens (strain ATCC 33096 / DSM 2489 / 6091)</name>
    <dbReference type="NCBI Taxonomy" id="869209"/>
    <lineage>
        <taxon>Bacteria</taxon>
        <taxon>Pseudomonadati</taxon>
        <taxon>Spirochaetota</taxon>
        <taxon>Spirochaetia</taxon>
        <taxon>Spirochaetales</taxon>
        <taxon>Treponemataceae</taxon>
        <taxon>Treponema</taxon>
    </lineage>
</organism>
<dbReference type="PANTHER" id="PTHR43785:SF12">
    <property type="entry name" value="TYPE-1 GLUTAMINE SYNTHETASE 2"/>
    <property type="match status" value="1"/>
</dbReference>
<dbReference type="PANTHER" id="PTHR43785">
    <property type="entry name" value="GAMMA-GLUTAMYLPUTRESCINE SYNTHETASE"/>
    <property type="match status" value="1"/>
</dbReference>
<feature type="domain" description="GS beta-grasp" evidence="6">
    <location>
        <begin position="15"/>
        <end position="100"/>
    </location>
</feature>
<dbReference type="GO" id="GO:0005524">
    <property type="term" value="F:ATP binding"/>
    <property type="evidence" value="ECO:0007669"/>
    <property type="project" value="UniProtKB-KW"/>
</dbReference>
<dbReference type="EMBL" id="CP002631">
    <property type="protein sequence ID" value="AEB13172.1"/>
    <property type="molecule type" value="Genomic_DNA"/>
</dbReference>
<dbReference type="PROSITE" id="PS51987">
    <property type="entry name" value="GS_CATALYTIC"/>
    <property type="match status" value="1"/>
</dbReference>
<dbReference type="Pfam" id="PF00120">
    <property type="entry name" value="Gln-synt_C"/>
    <property type="match status" value="1"/>
</dbReference>
<keyword evidence="2" id="KW-0547">Nucleotide-binding</keyword>
<dbReference type="SUPFAM" id="SSF54368">
    <property type="entry name" value="Glutamine synthetase, N-terminal domain"/>
    <property type="match status" value="1"/>
</dbReference>
<dbReference type="OrthoDB" id="9807095at2"/>
<keyword evidence="3" id="KW-0067">ATP-binding</keyword>
<evidence type="ECO:0000256" key="3">
    <source>
        <dbReference type="ARBA" id="ARBA00022840"/>
    </source>
</evidence>
<reference evidence="9" key="2">
    <citation type="submission" date="2011-04" db="EMBL/GenBank/DDBJ databases">
        <title>The complete genome of chromosome of Treponema succinifaciens DSM 2489.</title>
        <authorList>
            <person name="Lucas S."/>
            <person name="Copeland A."/>
            <person name="Lapidus A."/>
            <person name="Bruce D."/>
            <person name="Goodwin L."/>
            <person name="Pitluck S."/>
            <person name="Peters L."/>
            <person name="Kyrpides N."/>
            <person name="Mavromatis K."/>
            <person name="Ivanova N."/>
            <person name="Ovchinnikova G."/>
            <person name="Teshima H."/>
            <person name="Detter J.C."/>
            <person name="Tapia R."/>
            <person name="Han C."/>
            <person name="Land M."/>
            <person name="Hauser L."/>
            <person name="Markowitz V."/>
            <person name="Cheng J.-F."/>
            <person name="Hugenholtz P."/>
            <person name="Woyke T."/>
            <person name="Wu D."/>
            <person name="Gronow S."/>
            <person name="Wellnitz S."/>
            <person name="Brambilla E."/>
            <person name="Klenk H.-P."/>
            <person name="Eisen J.A."/>
        </authorList>
    </citation>
    <scope>NUCLEOTIDE SEQUENCE [LARGE SCALE GENOMIC DNA]</scope>
    <source>
        <strain evidence="9">ATCC 33096 / DSM 2489 / 6091</strain>
    </source>
</reference>
<dbReference type="STRING" id="869209.Tresu_0209"/>
<keyword evidence="1" id="KW-0436">Ligase</keyword>
<evidence type="ECO:0000259" key="7">
    <source>
        <dbReference type="PROSITE" id="PS51987"/>
    </source>
</evidence>
<evidence type="ECO:0000256" key="5">
    <source>
        <dbReference type="RuleBase" id="RU000384"/>
    </source>
</evidence>
<dbReference type="RefSeq" id="WP_013700483.1">
    <property type="nucleotide sequence ID" value="NC_015385.1"/>
</dbReference>